<comment type="caution">
    <text evidence="2">The sequence shown here is derived from an EMBL/GenBank/DDBJ whole genome shotgun (WGS) entry which is preliminary data.</text>
</comment>
<sequence length="749" mass="80152">MKKITIALLLFCIQNTIAQFQNNAILSIGDTDYVYISSFNYSFGASGQTKTTRTASTYGKLVFGAAATWSGASNSHFVDGYVTTKGTAVFVLPIGQSSVYAPVQVIPTTTDGVDGAYFRTNPTTIGATLDATLGGISTVEYWDIKGAVADAKISLSWRNSSDVTNLTQYKGTSISSLSNLSIVGYDGAKWVLIPSTIDATSFLGTTSSLTEGSITTDGVVDLSLYTSFSLGAKESSCNLTTTWNGTSWSPFLPTASQKAIIAGNYSEAININACSLEVLGTAVVTVPTGFNFTISGKVAVARTASLTFENNANLVQVDDVPNQGKITSKRNSTTLMLLDYTLWSSPVAGQQLLSFSPATLSNRFYIYNPATNLYNVTTPTANFTTGTGYLIRMPNNHPTTPTVWNGSFTGIPNNGTVSLTVANNTYNGIGNPYPSTISADAFIDANNLTDALYFWRKTNGTTASYATYTKAGGTANAGGLSSIVPNGTIQVGQGFIAKSTSTTLIFTNAMRTANNTAPFLKTKAIEKSRIWLNLAKDTAPANQMMVAYMTGATAGIDAGIEGKYFNDSPIALNSIINNEEFVIQGKGLPFADSDVVPLTFKTNAAGNFTISIDHVEGLFSGNQAVFLNDKELGTSQDLKKGAYTFASAIGTFNNRFELVYKSSTALGLEEQEFSNSVLVYKQNRLIHINAGKTIMKTVRVFDMQGRLIFKQEKVNQNTTILKGFTAAEQTILVQITSDEDKIVTKKVMY</sequence>
<evidence type="ECO:0000313" key="3">
    <source>
        <dbReference type="Proteomes" id="UP000316371"/>
    </source>
</evidence>
<keyword evidence="1" id="KW-0732">Signal</keyword>
<reference evidence="2 3" key="1">
    <citation type="submission" date="2019-07" db="EMBL/GenBank/DDBJ databases">
        <title>Novel species of Flavobacterium.</title>
        <authorList>
            <person name="Liu Q."/>
            <person name="Xin Y.-H."/>
        </authorList>
    </citation>
    <scope>NUCLEOTIDE SEQUENCE [LARGE SCALE GENOMIC DNA]</scope>
    <source>
        <strain evidence="2 3">LB1R34</strain>
    </source>
</reference>
<gene>
    <name evidence="2" type="ORF">FNW21_12980</name>
</gene>
<name>A0A553DWN3_9FLAO</name>
<evidence type="ECO:0000313" key="2">
    <source>
        <dbReference type="EMBL" id="TRX37102.1"/>
    </source>
</evidence>
<feature type="signal peptide" evidence="1">
    <location>
        <begin position="1"/>
        <end position="18"/>
    </location>
</feature>
<dbReference type="NCBIfam" id="NF033708">
    <property type="entry name" value="T9SS_Cterm_ChiA"/>
    <property type="match status" value="1"/>
</dbReference>
<protein>
    <submittedName>
        <fullName evidence="2">T9SS sorting signal type C domain-containing protein</fullName>
    </submittedName>
</protein>
<dbReference type="Proteomes" id="UP000316371">
    <property type="component" value="Unassembled WGS sequence"/>
</dbReference>
<accession>A0A553DWN3</accession>
<dbReference type="OrthoDB" id="1652165at2"/>
<proteinExistence type="predicted"/>
<keyword evidence="3" id="KW-1185">Reference proteome</keyword>
<dbReference type="AlphaFoldDB" id="A0A553DWN3"/>
<dbReference type="EMBL" id="VJZT01000014">
    <property type="protein sequence ID" value="TRX37102.1"/>
    <property type="molecule type" value="Genomic_DNA"/>
</dbReference>
<organism evidence="2 3">
    <name type="scientific">Flavobacterium restrictum</name>
    <dbReference type="NCBI Taxonomy" id="2594428"/>
    <lineage>
        <taxon>Bacteria</taxon>
        <taxon>Pseudomonadati</taxon>
        <taxon>Bacteroidota</taxon>
        <taxon>Flavobacteriia</taxon>
        <taxon>Flavobacteriales</taxon>
        <taxon>Flavobacteriaceae</taxon>
        <taxon>Flavobacterium</taxon>
    </lineage>
</organism>
<dbReference type="RefSeq" id="WP_144257184.1">
    <property type="nucleotide sequence ID" value="NZ_VJZT01000014.1"/>
</dbReference>
<evidence type="ECO:0000256" key="1">
    <source>
        <dbReference type="SAM" id="SignalP"/>
    </source>
</evidence>
<feature type="chain" id="PRO_5022002476" evidence="1">
    <location>
        <begin position="19"/>
        <end position="749"/>
    </location>
</feature>